<reference evidence="1 2" key="1">
    <citation type="submission" date="2018-10" db="EMBL/GenBank/DDBJ databases">
        <title>Isolation, diversity and antibacterial activity of antinobacteria from the wheat rhizosphere soil.</title>
        <authorList>
            <person name="Sun T."/>
        </authorList>
    </citation>
    <scope>NUCLEOTIDE SEQUENCE [LARGE SCALE GENOMIC DNA]</scope>
    <source>
        <strain evidence="1 2">SJ-23</strain>
    </source>
</reference>
<dbReference type="EMBL" id="RHHB01000025">
    <property type="protein sequence ID" value="RNB47413.1"/>
    <property type="molecule type" value="Genomic_DNA"/>
</dbReference>
<dbReference type="RefSeq" id="WP_122937361.1">
    <property type="nucleotide sequence ID" value="NZ_JBHSNT010000098.1"/>
</dbReference>
<protein>
    <submittedName>
        <fullName evidence="1">Uncharacterized protein</fullName>
    </submittedName>
</protein>
<keyword evidence="2" id="KW-1185">Reference proteome</keyword>
<gene>
    <name evidence="1" type="ORF">EDM22_12340</name>
</gene>
<accession>A0A3M8A835</accession>
<dbReference type="AlphaFoldDB" id="A0A3M8A835"/>
<name>A0A3M8A835_9MICO</name>
<evidence type="ECO:0000313" key="2">
    <source>
        <dbReference type="Proteomes" id="UP000275048"/>
    </source>
</evidence>
<proteinExistence type="predicted"/>
<comment type="caution">
    <text evidence="1">The sequence shown here is derived from an EMBL/GenBank/DDBJ whole genome shotgun (WGS) entry which is preliminary data.</text>
</comment>
<organism evidence="1 2">
    <name type="scientific">Agromyces tardus</name>
    <dbReference type="NCBI Taxonomy" id="2583849"/>
    <lineage>
        <taxon>Bacteria</taxon>
        <taxon>Bacillati</taxon>
        <taxon>Actinomycetota</taxon>
        <taxon>Actinomycetes</taxon>
        <taxon>Micrococcales</taxon>
        <taxon>Microbacteriaceae</taxon>
        <taxon>Agromyces</taxon>
    </lineage>
</organism>
<evidence type="ECO:0000313" key="1">
    <source>
        <dbReference type="EMBL" id="RNB47413.1"/>
    </source>
</evidence>
<sequence length="60" mass="6430">MSNDANYQTPPPPAVIVPPAPVIEPSAYVALFEGYRSQDGVAPTPELPARTVYATRSDDE</sequence>
<dbReference type="Proteomes" id="UP000275048">
    <property type="component" value="Unassembled WGS sequence"/>
</dbReference>